<evidence type="ECO:0000313" key="2">
    <source>
        <dbReference type="Proteomes" id="UP000013909"/>
    </source>
</evidence>
<sequence>MFLGYLLYPNPEGMGSMIENERCTTTKTPKGWYKGQRTVLRNLDLDTMIAHHSHLLDVFLGLPPRKKSLTEMKFQ</sequence>
<dbReference type="STRING" id="1232681.ADIS_4373"/>
<keyword evidence="2" id="KW-1185">Reference proteome</keyword>
<accession>R7ZM98</accession>
<protein>
    <submittedName>
        <fullName evidence="1">Uncharacterized protein</fullName>
    </submittedName>
</protein>
<organism evidence="1 2">
    <name type="scientific">Lunatimonas lonarensis</name>
    <dbReference type="NCBI Taxonomy" id="1232681"/>
    <lineage>
        <taxon>Bacteria</taxon>
        <taxon>Pseudomonadati</taxon>
        <taxon>Bacteroidota</taxon>
        <taxon>Cytophagia</taxon>
        <taxon>Cytophagales</taxon>
        <taxon>Cyclobacteriaceae</taxon>
    </lineage>
</organism>
<name>R7ZM98_9BACT</name>
<dbReference type="AlphaFoldDB" id="R7ZM98"/>
<dbReference type="Proteomes" id="UP000013909">
    <property type="component" value="Unassembled WGS sequence"/>
</dbReference>
<proteinExistence type="predicted"/>
<dbReference type="EMBL" id="AQHR01000110">
    <property type="protein sequence ID" value="EON75202.1"/>
    <property type="molecule type" value="Genomic_DNA"/>
</dbReference>
<gene>
    <name evidence="1" type="ORF">ADIS_4373</name>
</gene>
<comment type="caution">
    <text evidence="1">The sequence shown here is derived from an EMBL/GenBank/DDBJ whole genome shotgun (WGS) entry which is preliminary data.</text>
</comment>
<evidence type="ECO:0000313" key="1">
    <source>
        <dbReference type="EMBL" id="EON75202.1"/>
    </source>
</evidence>
<reference evidence="1 2" key="1">
    <citation type="submission" date="2013-02" db="EMBL/GenBank/DDBJ databases">
        <title>A novel strain isolated from Lonar lake, Maharashtra, India.</title>
        <authorList>
            <person name="Singh A."/>
        </authorList>
    </citation>
    <scope>NUCLEOTIDE SEQUENCE [LARGE SCALE GENOMIC DNA]</scope>
    <source>
        <strain evidence="1 2">AK24</strain>
    </source>
</reference>